<dbReference type="EMBL" id="GBRH01173613">
    <property type="protein sequence ID" value="JAE24283.1"/>
    <property type="molecule type" value="Transcribed_RNA"/>
</dbReference>
<reference evidence="1" key="1">
    <citation type="submission" date="2014-09" db="EMBL/GenBank/DDBJ databases">
        <authorList>
            <person name="Magalhaes I.L.F."/>
            <person name="Oliveira U."/>
            <person name="Santos F.R."/>
            <person name="Vidigal T.H.D.A."/>
            <person name="Brescovit A.D."/>
            <person name="Santos A.J."/>
        </authorList>
    </citation>
    <scope>NUCLEOTIDE SEQUENCE</scope>
    <source>
        <tissue evidence="1">Shoot tissue taken approximately 20 cm above the soil surface</tissue>
    </source>
</reference>
<dbReference type="AlphaFoldDB" id="A0A0A9GUM7"/>
<sequence length="71" mass="8384">MHILQLFSILISINIYGNQFNKAAKMFNCKRTFKEEPTRHKCGTWADHFSLGCRCLNYHDLCVVTKWFVSK</sequence>
<protein>
    <submittedName>
        <fullName evidence="1">Uncharacterized protein</fullName>
    </submittedName>
</protein>
<name>A0A0A9GUM7_ARUDO</name>
<accession>A0A0A9GUM7</accession>
<organism evidence="1">
    <name type="scientific">Arundo donax</name>
    <name type="common">Giant reed</name>
    <name type="synonym">Donax arundinaceus</name>
    <dbReference type="NCBI Taxonomy" id="35708"/>
    <lineage>
        <taxon>Eukaryota</taxon>
        <taxon>Viridiplantae</taxon>
        <taxon>Streptophyta</taxon>
        <taxon>Embryophyta</taxon>
        <taxon>Tracheophyta</taxon>
        <taxon>Spermatophyta</taxon>
        <taxon>Magnoliopsida</taxon>
        <taxon>Liliopsida</taxon>
        <taxon>Poales</taxon>
        <taxon>Poaceae</taxon>
        <taxon>PACMAD clade</taxon>
        <taxon>Arundinoideae</taxon>
        <taxon>Arundineae</taxon>
        <taxon>Arundo</taxon>
    </lineage>
</organism>
<evidence type="ECO:0000313" key="1">
    <source>
        <dbReference type="EMBL" id="JAE24283.1"/>
    </source>
</evidence>
<reference evidence="1" key="2">
    <citation type="journal article" date="2015" name="Data Brief">
        <title>Shoot transcriptome of the giant reed, Arundo donax.</title>
        <authorList>
            <person name="Barrero R.A."/>
            <person name="Guerrero F.D."/>
            <person name="Moolhuijzen P."/>
            <person name="Goolsby J.A."/>
            <person name="Tidwell J."/>
            <person name="Bellgard S.E."/>
            <person name="Bellgard M.I."/>
        </authorList>
    </citation>
    <scope>NUCLEOTIDE SEQUENCE</scope>
    <source>
        <tissue evidence="1">Shoot tissue taken approximately 20 cm above the soil surface</tissue>
    </source>
</reference>
<proteinExistence type="predicted"/>